<feature type="domain" description="N-acetyltransferase" evidence="1">
    <location>
        <begin position="5"/>
        <end position="90"/>
    </location>
</feature>
<dbReference type="PANTHER" id="PTHR31435:SF9">
    <property type="entry name" value="PROTEIN NATD1"/>
    <property type="match status" value="1"/>
</dbReference>
<organism evidence="2 3">
    <name type="scientific">Pseudoxanthomonas dokdonensis</name>
    <dbReference type="NCBI Taxonomy" id="344882"/>
    <lineage>
        <taxon>Bacteria</taxon>
        <taxon>Pseudomonadati</taxon>
        <taxon>Pseudomonadota</taxon>
        <taxon>Gammaproteobacteria</taxon>
        <taxon>Lysobacterales</taxon>
        <taxon>Lysobacteraceae</taxon>
        <taxon>Pseudoxanthomonas</taxon>
    </lineage>
</organism>
<dbReference type="Gene3D" id="3.40.630.30">
    <property type="match status" value="1"/>
</dbReference>
<keyword evidence="2" id="KW-0808">Transferase</keyword>
<sequence>MTDIQHDRQRQRFSTQVDGQTAELTYQLHGQQMIIDHTGVPPAIGGRGIAADLVRAALEHARAEGWSVRPACSYAAAYIQRHPQYADLLASG</sequence>
<proteinExistence type="predicted"/>
<gene>
    <name evidence="2" type="ORF">ABB29_09780</name>
</gene>
<dbReference type="AlphaFoldDB" id="A0A0R0CH70"/>
<evidence type="ECO:0000313" key="2">
    <source>
        <dbReference type="EMBL" id="KRG69177.1"/>
    </source>
</evidence>
<dbReference type="InterPro" id="IPR031165">
    <property type="entry name" value="GNAT_YJDJ"/>
</dbReference>
<dbReference type="InterPro" id="IPR045057">
    <property type="entry name" value="Gcn5-rel_NAT"/>
</dbReference>
<protein>
    <submittedName>
        <fullName evidence="2">Acetyltransferase</fullName>
    </submittedName>
</protein>
<name>A0A0R0CH70_9GAMM</name>
<dbReference type="PANTHER" id="PTHR31435">
    <property type="entry name" value="PROTEIN NATD1"/>
    <property type="match status" value="1"/>
</dbReference>
<accession>A0A0R0CH70</accession>
<dbReference type="OrthoDB" id="9813275at2"/>
<dbReference type="Pfam" id="PF14542">
    <property type="entry name" value="Acetyltransf_CG"/>
    <property type="match status" value="1"/>
</dbReference>
<dbReference type="PATRIC" id="fig|344882.3.peg.324"/>
<evidence type="ECO:0000313" key="3">
    <source>
        <dbReference type="Proteomes" id="UP000052052"/>
    </source>
</evidence>
<evidence type="ECO:0000259" key="1">
    <source>
        <dbReference type="PROSITE" id="PS51729"/>
    </source>
</evidence>
<dbReference type="SUPFAM" id="SSF55729">
    <property type="entry name" value="Acyl-CoA N-acyltransferases (Nat)"/>
    <property type="match status" value="1"/>
</dbReference>
<dbReference type="EMBL" id="LDJL01000011">
    <property type="protein sequence ID" value="KRG69177.1"/>
    <property type="molecule type" value="Genomic_DNA"/>
</dbReference>
<dbReference type="PROSITE" id="PS51729">
    <property type="entry name" value="GNAT_YJDJ"/>
    <property type="match status" value="1"/>
</dbReference>
<reference evidence="2 3" key="1">
    <citation type="submission" date="2015-05" db="EMBL/GenBank/DDBJ databases">
        <title>Genome sequencing and analysis of members of genus Stenotrophomonas.</title>
        <authorList>
            <person name="Patil P.P."/>
            <person name="Midha S."/>
            <person name="Patil P.B."/>
        </authorList>
    </citation>
    <scope>NUCLEOTIDE SEQUENCE [LARGE SCALE GENOMIC DNA]</scope>
    <source>
        <strain evidence="2 3">DSM 21858</strain>
    </source>
</reference>
<comment type="caution">
    <text evidence="2">The sequence shown here is derived from an EMBL/GenBank/DDBJ whole genome shotgun (WGS) entry which is preliminary data.</text>
</comment>
<dbReference type="InterPro" id="IPR016181">
    <property type="entry name" value="Acyl_CoA_acyltransferase"/>
</dbReference>
<dbReference type="RefSeq" id="WP_057659399.1">
    <property type="nucleotide sequence ID" value="NZ_LDJL01000011.1"/>
</dbReference>
<keyword evidence="3" id="KW-1185">Reference proteome</keyword>
<dbReference type="GO" id="GO:0016740">
    <property type="term" value="F:transferase activity"/>
    <property type="evidence" value="ECO:0007669"/>
    <property type="project" value="UniProtKB-KW"/>
</dbReference>
<dbReference type="STRING" id="344882.ABB29_09780"/>
<dbReference type="Proteomes" id="UP000052052">
    <property type="component" value="Unassembled WGS sequence"/>
</dbReference>